<gene>
    <name evidence="2" type="ORF">EZS28_018069</name>
</gene>
<evidence type="ECO:0000313" key="2">
    <source>
        <dbReference type="EMBL" id="KAA6386405.1"/>
    </source>
</evidence>
<evidence type="ECO:0000256" key="1">
    <source>
        <dbReference type="SAM" id="MobiDB-lite"/>
    </source>
</evidence>
<dbReference type="Proteomes" id="UP000324800">
    <property type="component" value="Unassembled WGS sequence"/>
</dbReference>
<feature type="region of interest" description="Disordered" evidence="1">
    <location>
        <begin position="1"/>
        <end position="86"/>
    </location>
</feature>
<accession>A0A5J4VV54</accession>
<proteinExistence type="predicted"/>
<reference evidence="2 3" key="1">
    <citation type="submission" date="2019-03" db="EMBL/GenBank/DDBJ databases">
        <title>Single cell metagenomics reveals metabolic interactions within the superorganism composed of flagellate Streblomastix strix and complex community of Bacteroidetes bacteria on its surface.</title>
        <authorList>
            <person name="Treitli S.C."/>
            <person name="Kolisko M."/>
            <person name="Husnik F."/>
            <person name="Keeling P."/>
            <person name="Hampl V."/>
        </authorList>
    </citation>
    <scope>NUCLEOTIDE SEQUENCE [LARGE SCALE GENOMIC DNA]</scope>
    <source>
        <strain evidence="2">ST1C</strain>
    </source>
</reference>
<feature type="compositionally biased region" description="Low complexity" evidence="1">
    <location>
        <begin position="48"/>
        <end position="72"/>
    </location>
</feature>
<protein>
    <submittedName>
        <fullName evidence="2">Uncharacterized protein</fullName>
    </submittedName>
</protein>
<name>A0A5J4VV54_9EUKA</name>
<organism evidence="2 3">
    <name type="scientific">Streblomastix strix</name>
    <dbReference type="NCBI Taxonomy" id="222440"/>
    <lineage>
        <taxon>Eukaryota</taxon>
        <taxon>Metamonada</taxon>
        <taxon>Preaxostyla</taxon>
        <taxon>Oxymonadida</taxon>
        <taxon>Streblomastigidae</taxon>
        <taxon>Streblomastix</taxon>
    </lineage>
</organism>
<dbReference type="EMBL" id="SNRW01004818">
    <property type="protein sequence ID" value="KAA6386405.1"/>
    <property type="molecule type" value="Genomic_DNA"/>
</dbReference>
<dbReference type="AlphaFoldDB" id="A0A5J4VV54"/>
<evidence type="ECO:0000313" key="3">
    <source>
        <dbReference type="Proteomes" id="UP000324800"/>
    </source>
</evidence>
<sequence>MGPGGIPIAQSPFPYPYQGTPGGQFTSSPTPPPPSASNLSSQTNVQTYGQGQQGKPPLQQQQQAQQAYARKQSSPDRGGAPFPISSQSPGALGAGFLQGPGGQVYMSLSMLIPQAIRHRSALCLACIHKGHRIPQRLRVVVQFLKRHINNRNEAVATGALGALSNVAIIIQS</sequence>
<comment type="caution">
    <text evidence="2">The sequence shown here is derived from an EMBL/GenBank/DDBJ whole genome shotgun (WGS) entry which is preliminary data.</text>
</comment>